<dbReference type="EMBL" id="JAHXZI010000007">
    <property type="protein sequence ID" value="MBW6434945.1"/>
    <property type="molecule type" value="Genomic_DNA"/>
</dbReference>
<dbReference type="Pfam" id="PF01408">
    <property type="entry name" value="GFO_IDH_MocA"/>
    <property type="match status" value="1"/>
</dbReference>
<reference evidence="5 6" key="1">
    <citation type="journal article" date="2013" name="Antonie Van Leeuwenhoek">
        <title>Actinoplanes hulinensis sp. nov., a novel actinomycete isolated from soybean root (Glycine max (L.) Merr).</title>
        <authorList>
            <person name="Shen Y."/>
            <person name="Liu C."/>
            <person name="Wang X."/>
            <person name="Zhao J."/>
            <person name="Jia F."/>
            <person name="Zhang Y."/>
            <person name="Wang L."/>
            <person name="Yang D."/>
            <person name="Xiang W."/>
        </authorList>
    </citation>
    <scope>NUCLEOTIDE SEQUENCE [LARGE SCALE GENOMIC DNA]</scope>
    <source>
        <strain evidence="5 6">NEAU-M9</strain>
    </source>
</reference>
<dbReference type="InterPro" id="IPR052515">
    <property type="entry name" value="Gfo/Idh/MocA_Oxidoreductase"/>
</dbReference>
<dbReference type="InterPro" id="IPR004104">
    <property type="entry name" value="Gfo/Idh/MocA-like_OxRdtase_C"/>
</dbReference>
<dbReference type="Gene3D" id="3.30.360.10">
    <property type="entry name" value="Dihydrodipicolinate Reductase, domain 2"/>
    <property type="match status" value="1"/>
</dbReference>
<dbReference type="RefSeq" id="WP_220144419.1">
    <property type="nucleotide sequence ID" value="NZ_JAHXZI010000007.1"/>
</dbReference>
<sequence length="340" mass="35969">MRVGVLGCGAIARIHVAALRTIAGVEVTAVADVVPRRAHAFAAEHGIPHVFADVELMLAGGVDAVTVCTPHAAHEAGVLAAARHRVHVLCEKPLANDVAQAKRMIVAAEGAGIRFGAIFQRRFWPAAARIRAALDDGRLGPLISGGVVARLHRDAGYYAEPGRGGVLMTQVIHHIDLLQWWLGRARRVTGHRATLANDRSIGVEDTAGVLIEFASGAIATVQAGTTFRPGLGVQVWVSDAAGRTAGVTEYPEGVGFTDVWTVPGEPPPILRYEPGRTADLPLADVHDRLAPFHAVQIADFVAAVRDGREPAVTGRDAFHSLEIVEAVYASSRTGRTVELG</sequence>
<dbReference type="Proteomes" id="UP001519863">
    <property type="component" value="Unassembled WGS sequence"/>
</dbReference>
<evidence type="ECO:0000313" key="5">
    <source>
        <dbReference type="EMBL" id="MBW6434945.1"/>
    </source>
</evidence>
<organism evidence="5 6">
    <name type="scientific">Actinoplanes hulinensis</name>
    <dbReference type="NCBI Taxonomy" id="1144547"/>
    <lineage>
        <taxon>Bacteria</taxon>
        <taxon>Bacillati</taxon>
        <taxon>Actinomycetota</taxon>
        <taxon>Actinomycetes</taxon>
        <taxon>Micromonosporales</taxon>
        <taxon>Micromonosporaceae</taxon>
        <taxon>Actinoplanes</taxon>
    </lineage>
</organism>
<name>A0ABS7B1T5_9ACTN</name>
<dbReference type="PANTHER" id="PTHR43249">
    <property type="entry name" value="UDP-N-ACETYL-2-AMINO-2-DEOXY-D-GLUCURONATE OXIDASE"/>
    <property type="match status" value="1"/>
</dbReference>
<protein>
    <submittedName>
        <fullName evidence="5">Gfo/Idh/MocA family oxidoreductase</fullName>
    </submittedName>
</protein>
<keyword evidence="6" id="KW-1185">Reference proteome</keyword>
<dbReference type="InterPro" id="IPR036291">
    <property type="entry name" value="NAD(P)-bd_dom_sf"/>
</dbReference>
<dbReference type="SUPFAM" id="SSF55347">
    <property type="entry name" value="Glyceraldehyde-3-phosphate dehydrogenase-like, C-terminal domain"/>
    <property type="match status" value="1"/>
</dbReference>
<proteinExistence type="inferred from homology"/>
<evidence type="ECO:0000259" key="2">
    <source>
        <dbReference type="Pfam" id="PF01408"/>
    </source>
</evidence>
<feature type="domain" description="Gfo/Idh/MocA-like oxidoreductase N-terminal" evidence="2">
    <location>
        <begin position="1"/>
        <end position="115"/>
    </location>
</feature>
<dbReference type="SUPFAM" id="SSF51735">
    <property type="entry name" value="NAD(P)-binding Rossmann-fold domains"/>
    <property type="match status" value="1"/>
</dbReference>
<evidence type="ECO:0000259" key="3">
    <source>
        <dbReference type="Pfam" id="PF02894"/>
    </source>
</evidence>
<evidence type="ECO:0000313" key="6">
    <source>
        <dbReference type="Proteomes" id="UP001519863"/>
    </source>
</evidence>
<feature type="domain" description="Gfo/Idh/MocA-like oxidoreductase C-terminal" evidence="3">
    <location>
        <begin position="293"/>
        <end position="339"/>
    </location>
</feature>
<dbReference type="PANTHER" id="PTHR43249:SF1">
    <property type="entry name" value="D-GLUCOSIDE 3-DEHYDROGENASE"/>
    <property type="match status" value="1"/>
</dbReference>
<dbReference type="InterPro" id="IPR000683">
    <property type="entry name" value="Gfo/Idh/MocA-like_OxRdtase_N"/>
</dbReference>
<comment type="caution">
    <text evidence="5">The sequence shown here is derived from an EMBL/GenBank/DDBJ whole genome shotgun (WGS) entry which is preliminary data.</text>
</comment>
<gene>
    <name evidence="5" type="ORF">KZ829_14475</name>
</gene>
<dbReference type="Pfam" id="PF22725">
    <property type="entry name" value="GFO_IDH_MocA_C3"/>
    <property type="match status" value="1"/>
</dbReference>
<evidence type="ECO:0000256" key="1">
    <source>
        <dbReference type="ARBA" id="ARBA00010928"/>
    </source>
</evidence>
<dbReference type="Pfam" id="PF02894">
    <property type="entry name" value="GFO_IDH_MocA_C"/>
    <property type="match status" value="1"/>
</dbReference>
<dbReference type="Gene3D" id="3.40.50.720">
    <property type="entry name" value="NAD(P)-binding Rossmann-like Domain"/>
    <property type="match status" value="1"/>
</dbReference>
<accession>A0ABS7B1T5</accession>
<dbReference type="InterPro" id="IPR055170">
    <property type="entry name" value="GFO_IDH_MocA-like_dom"/>
</dbReference>
<feature type="domain" description="GFO/IDH/MocA-like oxidoreductase" evidence="4">
    <location>
        <begin position="129"/>
        <end position="235"/>
    </location>
</feature>
<comment type="similarity">
    <text evidence="1">Belongs to the Gfo/Idh/MocA family.</text>
</comment>
<evidence type="ECO:0000259" key="4">
    <source>
        <dbReference type="Pfam" id="PF22725"/>
    </source>
</evidence>